<feature type="transmembrane region" description="Helical" evidence="1">
    <location>
        <begin position="385"/>
        <end position="402"/>
    </location>
</feature>
<gene>
    <name evidence="2" type="ORF">DB31_3626</name>
</gene>
<feature type="transmembrane region" description="Helical" evidence="1">
    <location>
        <begin position="316"/>
        <end position="343"/>
    </location>
</feature>
<comment type="caution">
    <text evidence="2">The sequence shown here is derived from an EMBL/GenBank/DDBJ whole genome shotgun (WGS) entry which is preliminary data.</text>
</comment>
<feature type="transmembrane region" description="Helical" evidence="1">
    <location>
        <begin position="198"/>
        <end position="215"/>
    </location>
</feature>
<feature type="transmembrane region" description="Helical" evidence="1">
    <location>
        <begin position="222"/>
        <end position="242"/>
    </location>
</feature>
<evidence type="ECO:0000256" key="1">
    <source>
        <dbReference type="SAM" id="Phobius"/>
    </source>
</evidence>
<keyword evidence="1" id="KW-0812">Transmembrane</keyword>
<feature type="transmembrane region" description="Helical" evidence="1">
    <location>
        <begin position="174"/>
        <end position="192"/>
    </location>
</feature>
<evidence type="ECO:0000313" key="2">
    <source>
        <dbReference type="EMBL" id="KFE71496.1"/>
    </source>
</evidence>
<keyword evidence="3" id="KW-1185">Reference proteome</keyword>
<feature type="transmembrane region" description="Helical" evidence="1">
    <location>
        <begin position="355"/>
        <end position="379"/>
    </location>
</feature>
<feature type="transmembrane region" description="Helical" evidence="1">
    <location>
        <begin position="85"/>
        <end position="106"/>
    </location>
</feature>
<keyword evidence="1" id="KW-1133">Transmembrane helix</keyword>
<feature type="transmembrane region" description="Helical" evidence="1">
    <location>
        <begin position="52"/>
        <end position="73"/>
    </location>
</feature>
<reference evidence="2 3" key="1">
    <citation type="submission" date="2014-04" db="EMBL/GenBank/DDBJ databases">
        <title>Genome assembly of Hyalangium minutum DSM 14724.</title>
        <authorList>
            <person name="Sharma G."/>
            <person name="Subramanian S."/>
        </authorList>
    </citation>
    <scope>NUCLEOTIDE SEQUENCE [LARGE SCALE GENOMIC DNA]</scope>
    <source>
        <strain evidence="2 3">DSM 14724</strain>
    </source>
</reference>
<protein>
    <submittedName>
        <fullName evidence="2">Uncharacterized protein</fullName>
    </submittedName>
</protein>
<dbReference type="PATRIC" id="fig|394096.3.peg.1274"/>
<dbReference type="Proteomes" id="UP000028725">
    <property type="component" value="Unassembled WGS sequence"/>
</dbReference>
<dbReference type="STRING" id="394096.DB31_3626"/>
<organism evidence="2 3">
    <name type="scientific">Hyalangium minutum</name>
    <dbReference type="NCBI Taxonomy" id="394096"/>
    <lineage>
        <taxon>Bacteria</taxon>
        <taxon>Pseudomonadati</taxon>
        <taxon>Myxococcota</taxon>
        <taxon>Myxococcia</taxon>
        <taxon>Myxococcales</taxon>
        <taxon>Cystobacterineae</taxon>
        <taxon>Archangiaceae</taxon>
        <taxon>Hyalangium</taxon>
    </lineage>
</organism>
<keyword evidence="1" id="KW-0472">Membrane</keyword>
<feature type="transmembrane region" description="Helical" evidence="1">
    <location>
        <begin position="148"/>
        <end position="167"/>
    </location>
</feature>
<name>A0A085WUY3_9BACT</name>
<dbReference type="EMBL" id="JMCB01000002">
    <property type="protein sequence ID" value="KFE71496.1"/>
    <property type="molecule type" value="Genomic_DNA"/>
</dbReference>
<sequence>MRVVVRVLAFGLSLALLAFVPGQRLRHPAMPVLIASMAITALNMFHPQTSNVLAGTAQLGIQVAVLAPLFWVTRVRIDAVTFRRALALLFLFNAASAGMGVLQVYFPGSFQPALSTAIGSMGESYTSSLQFEAASGQRIFRPFGLTDVPGGAATGAFYSVLLGTGFLISARRGLVKVLSLGGIFVGVISLYLCQVRAMALMLGVCLLAIGAVLALRGRLLQLVKLVALVGGLAVVGLSWAVAVGGQSALTRWGSLFEQDAADVYYSNRGYFLEGTFTHFLPQFPLGAGLGRYGMANAYFGGARDPSRPPLWVEVQWTAWVFDGGAAVLVLYPLAVLLTAIWALRVALRRNDSEEFWLWGTLIFAYDVGAIALTFSYPFFMSQAGMEFWLLNAALFGAFFHATRQAPRSALHETVHPDRR</sequence>
<accession>A0A085WUY3</accession>
<evidence type="ECO:0000313" key="3">
    <source>
        <dbReference type="Proteomes" id="UP000028725"/>
    </source>
</evidence>
<proteinExistence type="predicted"/>
<dbReference type="AlphaFoldDB" id="A0A085WUY3"/>